<keyword evidence="2" id="KW-0862">Zinc</keyword>
<evidence type="ECO:0000313" key="2">
    <source>
        <dbReference type="EMBL" id="GGF87554.1"/>
    </source>
</evidence>
<dbReference type="EMBL" id="BMJS01000001">
    <property type="protein sequence ID" value="GGF87554.1"/>
    <property type="molecule type" value="Genomic_DNA"/>
</dbReference>
<feature type="domain" description="Zinc finger CHCC-type" evidence="1">
    <location>
        <begin position="15"/>
        <end position="51"/>
    </location>
</feature>
<dbReference type="AlphaFoldDB" id="A0A8J2Z2A1"/>
<reference evidence="2" key="1">
    <citation type="journal article" date="2014" name="Int. J. Syst. Evol. Microbiol.">
        <title>Complete genome sequence of Corynebacterium casei LMG S-19264T (=DSM 44701T), isolated from a smear-ripened cheese.</title>
        <authorList>
            <consortium name="US DOE Joint Genome Institute (JGI-PGF)"/>
            <person name="Walter F."/>
            <person name="Albersmeier A."/>
            <person name="Kalinowski J."/>
            <person name="Ruckert C."/>
        </authorList>
    </citation>
    <scope>NUCLEOTIDE SEQUENCE</scope>
    <source>
        <strain evidence="2">CGMCC 1.15758</strain>
    </source>
</reference>
<evidence type="ECO:0000313" key="3">
    <source>
        <dbReference type="Proteomes" id="UP000636949"/>
    </source>
</evidence>
<organism evidence="2 3">
    <name type="scientific">Cysteiniphilum litorale</name>
    <dbReference type="NCBI Taxonomy" id="2056700"/>
    <lineage>
        <taxon>Bacteria</taxon>
        <taxon>Pseudomonadati</taxon>
        <taxon>Pseudomonadota</taxon>
        <taxon>Gammaproteobacteria</taxon>
        <taxon>Thiotrichales</taxon>
        <taxon>Fastidiosibacteraceae</taxon>
        <taxon>Cysteiniphilum</taxon>
    </lineage>
</organism>
<dbReference type="Gene3D" id="2.60.260.40">
    <property type="entry name" value="q5lls5 like domains"/>
    <property type="match status" value="1"/>
</dbReference>
<dbReference type="Pfam" id="PF10276">
    <property type="entry name" value="zf-CHCC"/>
    <property type="match status" value="1"/>
</dbReference>
<keyword evidence="2" id="KW-0479">Metal-binding</keyword>
<protein>
    <submittedName>
        <fullName evidence="2">Zinc-finger domain-containing protein</fullName>
    </submittedName>
</protein>
<dbReference type="RefSeq" id="WP_117001283.1">
    <property type="nucleotide sequence ID" value="NZ_BMJS01000001.1"/>
</dbReference>
<dbReference type="GO" id="GO:0008270">
    <property type="term" value="F:zinc ion binding"/>
    <property type="evidence" value="ECO:0007669"/>
    <property type="project" value="UniProtKB-KW"/>
</dbReference>
<reference evidence="2" key="2">
    <citation type="submission" date="2020-09" db="EMBL/GenBank/DDBJ databases">
        <authorList>
            <person name="Sun Q."/>
            <person name="Zhou Y."/>
        </authorList>
    </citation>
    <scope>NUCLEOTIDE SEQUENCE</scope>
    <source>
        <strain evidence="2">CGMCC 1.15758</strain>
    </source>
</reference>
<dbReference type="InterPro" id="IPR019401">
    <property type="entry name" value="Znf_CHCC"/>
</dbReference>
<dbReference type="Proteomes" id="UP000636949">
    <property type="component" value="Unassembled WGS sequence"/>
</dbReference>
<evidence type="ECO:0000259" key="1">
    <source>
        <dbReference type="Pfam" id="PF10276"/>
    </source>
</evidence>
<comment type="caution">
    <text evidence="2">The sequence shown here is derived from an EMBL/GenBank/DDBJ whole genome shotgun (WGS) entry which is preliminary data.</text>
</comment>
<dbReference type="OrthoDB" id="9806844at2"/>
<keyword evidence="2" id="KW-0863">Zinc-finger</keyword>
<sequence>MSKDIQTVKVSSGQRICCPIPEHASWNQHPRVYIDLHDQNEGVCPYCSTRFVVVDNGQS</sequence>
<proteinExistence type="predicted"/>
<gene>
    <name evidence="2" type="ORF">GCM10010995_01060</name>
</gene>
<keyword evidence="3" id="KW-1185">Reference proteome</keyword>
<name>A0A8J2Z2A1_9GAMM</name>
<accession>A0A8J2Z2A1</accession>